<evidence type="ECO:0000256" key="1">
    <source>
        <dbReference type="SAM" id="SignalP"/>
    </source>
</evidence>
<name>A0A5N4AGF4_PHOPY</name>
<dbReference type="InParanoid" id="A0A5N4AGF4"/>
<gene>
    <name evidence="2" type="ORF">PPYR_10455</name>
</gene>
<reference evidence="2 3" key="1">
    <citation type="journal article" date="2018" name="Elife">
        <title>Firefly genomes illuminate parallel origins of bioluminescence in beetles.</title>
        <authorList>
            <person name="Fallon T.R."/>
            <person name="Lower S.E."/>
            <person name="Chang C.H."/>
            <person name="Bessho-Uehara M."/>
            <person name="Martin G.J."/>
            <person name="Bewick A.J."/>
            <person name="Behringer M."/>
            <person name="Debat H.J."/>
            <person name="Wong I."/>
            <person name="Day J.C."/>
            <person name="Suvorov A."/>
            <person name="Silva C.J."/>
            <person name="Stanger-Hall K.F."/>
            <person name="Hall D.W."/>
            <person name="Schmitz R.J."/>
            <person name="Nelson D.R."/>
            <person name="Lewis S.M."/>
            <person name="Shigenobu S."/>
            <person name="Bybee S.M."/>
            <person name="Larracuente A.M."/>
            <person name="Oba Y."/>
            <person name="Weng J.K."/>
        </authorList>
    </citation>
    <scope>NUCLEOTIDE SEQUENCE [LARGE SCALE GENOMIC DNA]</scope>
    <source>
        <strain evidence="2">1611_PpyrPB1</strain>
        <tissue evidence="2">Whole body</tissue>
    </source>
</reference>
<dbReference type="AlphaFoldDB" id="A0A5N4AGF4"/>
<keyword evidence="3" id="KW-1185">Reference proteome</keyword>
<comment type="caution">
    <text evidence="2">The sequence shown here is derived from an EMBL/GenBank/DDBJ whole genome shotgun (WGS) entry which is preliminary data.</text>
</comment>
<feature type="signal peptide" evidence="1">
    <location>
        <begin position="1"/>
        <end position="26"/>
    </location>
</feature>
<evidence type="ECO:0008006" key="4">
    <source>
        <dbReference type="Google" id="ProtNLM"/>
    </source>
</evidence>
<protein>
    <recommendedName>
        <fullName evidence="4">UPAR/Ly6 domain-containing protein</fullName>
    </recommendedName>
</protein>
<keyword evidence="1" id="KW-0732">Signal</keyword>
<feature type="chain" id="PRO_5024280421" description="UPAR/Ly6 domain-containing protein" evidence="1">
    <location>
        <begin position="27"/>
        <end position="118"/>
    </location>
</feature>
<dbReference type="Proteomes" id="UP000327044">
    <property type="component" value="Unassembled WGS sequence"/>
</dbReference>
<sequence length="118" mass="13422">MSIPTMYFKLLVLVSVGLLCISVVSGHTNRYCNFCYGESNGSSPDFSNCRNFVNVTKVYDCTSNHYCVSFHETVKTDKATYTVAKRTCSNDCAWYKKKGRADLHCSQCETDYCNKEKF</sequence>
<proteinExistence type="predicted"/>
<evidence type="ECO:0000313" key="3">
    <source>
        <dbReference type="Proteomes" id="UP000327044"/>
    </source>
</evidence>
<organism evidence="2 3">
    <name type="scientific">Photinus pyralis</name>
    <name type="common">Common eastern firefly</name>
    <name type="synonym">Lampyris pyralis</name>
    <dbReference type="NCBI Taxonomy" id="7054"/>
    <lineage>
        <taxon>Eukaryota</taxon>
        <taxon>Metazoa</taxon>
        <taxon>Ecdysozoa</taxon>
        <taxon>Arthropoda</taxon>
        <taxon>Hexapoda</taxon>
        <taxon>Insecta</taxon>
        <taxon>Pterygota</taxon>
        <taxon>Neoptera</taxon>
        <taxon>Endopterygota</taxon>
        <taxon>Coleoptera</taxon>
        <taxon>Polyphaga</taxon>
        <taxon>Elateriformia</taxon>
        <taxon>Elateroidea</taxon>
        <taxon>Lampyridae</taxon>
        <taxon>Lampyrinae</taxon>
        <taxon>Photinus</taxon>
    </lineage>
</organism>
<dbReference type="EMBL" id="VVIM01000007">
    <property type="protein sequence ID" value="KAB0796394.1"/>
    <property type="molecule type" value="Genomic_DNA"/>
</dbReference>
<accession>A0A5N4AGF4</accession>
<evidence type="ECO:0000313" key="2">
    <source>
        <dbReference type="EMBL" id="KAB0796394.1"/>
    </source>
</evidence>